<dbReference type="SUPFAM" id="SSF51621">
    <property type="entry name" value="Phosphoenolpyruvate/pyruvate domain"/>
    <property type="match status" value="1"/>
</dbReference>
<dbReference type="PANTHER" id="PTHR30523:SF6">
    <property type="entry name" value="PHOSPHOENOLPYRUVATE CARBOXYLASE"/>
    <property type="match status" value="1"/>
</dbReference>
<reference evidence="1 2" key="1">
    <citation type="journal article" date="2010" name="Nature">
        <title>Genome sequence of the palaeopolyploid soybean.</title>
        <authorList>
            <person name="Schmutz J."/>
            <person name="Cannon S.B."/>
            <person name="Schlueter J."/>
            <person name="Ma J."/>
            <person name="Mitros T."/>
            <person name="Nelson W."/>
            <person name="Hyten D.L."/>
            <person name="Song Q."/>
            <person name="Thelen J.J."/>
            <person name="Cheng J."/>
            <person name="Xu D."/>
            <person name="Hellsten U."/>
            <person name="May G.D."/>
            <person name="Yu Y."/>
            <person name="Sakurai T."/>
            <person name="Umezawa T."/>
            <person name="Bhattacharyya M.K."/>
            <person name="Sandhu D."/>
            <person name="Valliyodan B."/>
            <person name="Lindquist E."/>
            <person name="Peto M."/>
            <person name="Grant D."/>
            <person name="Shu S."/>
            <person name="Goodstein D."/>
            <person name="Barry K."/>
            <person name="Futrell-Griggs M."/>
            <person name="Abernathy B."/>
            <person name="Du J."/>
            <person name="Tian Z."/>
            <person name="Zhu L."/>
            <person name="Gill N."/>
            <person name="Joshi T."/>
            <person name="Libault M."/>
            <person name="Sethuraman A."/>
            <person name="Zhang X.-C."/>
            <person name="Shinozaki K."/>
            <person name="Nguyen H.T."/>
            <person name="Wing R.A."/>
            <person name="Cregan P."/>
            <person name="Specht J."/>
            <person name="Grimwood J."/>
            <person name="Rokhsar D."/>
            <person name="Stacey G."/>
            <person name="Shoemaker R.C."/>
            <person name="Jackson S.A."/>
        </authorList>
    </citation>
    <scope>NUCLEOTIDE SEQUENCE</scope>
    <source>
        <strain evidence="2">cv. Williams 82</strain>
        <tissue evidence="1">Callus</tissue>
    </source>
</reference>
<keyword evidence="3" id="KW-1185">Reference proteome</keyword>
<evidence type="ECO:0000313" key="2">
    <source>
        <dbReference type="EnsemblPlants" id="KRH70911"/>
    </source>
</evidence>
<protein>
    <recommendedName>
        <fullName evidence="4">Phosphoenolpyruvate carboxylase</fullName>
    </recommendedName>
</protein>
<dbReference type="AlphaFoldDB" id="A0A0R0L6C3"/>
<dbReference type="SMR" id="A0A0R0L6C3"/>
<dbReference type="InterPro" id="IPR015813">
    <property type="entry name" value="Pyrv/PenolPyrv_kinase-like_dom"/>
</dbReference>
<evidence type="ECO:0008006" key="4">
    <source>
        <dbReference type="Google" id="ProtNLM"/>
    </source>
</evidence>
<dbReference type="PANTHER" id="PTHR30523">
    <property type="entry name" value="PHOSPHOENOLPYRUVATE CARBOXYLASE"/>
    <property type="match status" value="1"/>
</dbReference>
<dbReference type="InterPro" id="IPR021135">
    <property type="entry name" value="PEP_COase"/>
</dbReference>
<name>A0A0R0L6C3_SOYBN</name>
<dbReference type="Gene3D" id="1.20.1440.90">
    <property type="entry name" value="Phosphoenolpyruvate/pyruvate domain"/>
    <property type="match status" value="2"/>
</dbReference>
<accession>A0A0R0L6C3</accession>
<organism evidence="1">
    <name type="scientific">Glycine max</name>
    <name type="common">Soybean</name>
    <name type="synonym">Glycine hispida</name>
    <dbReference type="NCBI Taxonomy" id="3847"/>
    <lineage>
        <taxon>Eukaryota</taxon>
        <taxon>Viridiplantae</taxon>
        <taxon>Streptophyta</taxon>
        <taxon>Embryophyta</taxon>
        <taxon>Tracheophyta</taxon>
        <taxon>Spermatophyta</taxon>
        <taxon>Magnoliopsida</taxon>
        <taxon>eudicotyledons</taxon>
        <taxon>Gunneridae</taxon>
        <taxon>Pentapetalae</taxon>
        <taxon>rosids</taxon>
        <taxon>fabids</taxon>
        <taxon>Fabales</taxon>
        <taxon>Fabaceae</taxon>
        <taxon>Papilionoideae</taxon>
        <taxon>50 kb inversion clade</taxon>
        <taxon>NPAAA clade</taxon>
        <taxon>indigoferoid/millettioid clade</taxon>
        <taxon>Phaseoleae</taxon>
        <taxon>Glycine</taxon>
        <taxon>Glycine subgen. Soja</taxon>
    </lineage>
</organism>
<evidence type="ECO:0000313" key="3">
    <source>
        <dbReference type="Proteomes" id="UP000008827"/>
    </source>
</evidence>
<dbReference type="Proteomes" id="UP000008827">
    <property type="component" value="Chromosome 2"/>
</dbReference>
<dbReference type="PRINTS" id="PR00150">
    <property type="entry name" value="PEPCARBXLASE"/>
</dbReference>
<reference evidence="1" key="3">
    <citation type="submission" date="2018-07" db="EMBL/GenBank/DDBJ databases">
        <title>WGS assembly of Glycine max.</title>
        <authorList>
            <person name="Schmutz J."/>
            <person name="Cannon S."/>
            <person name="Schlueter J."/>
            <person name="Ma J."/>
            <person name="Mitros T."/>
            <person name="Nelson W."/>
            <person name="Hyten D."/>
            <person name="Song Q."/>
            <person name="Thelen J."/>
            <person name="Cheng J."/>
            <person name="Xu D."/>
            <person name="Hellsten U."/>
            <person name="May G."/>
            <person name="Yu Y."/>
            <person name="Sakurai T."/>
            <person name="Umezawa T."/>
            <person name="Bhattacharyya M."/>
            <person name="Sandhu D."/>
            <person name="Valliyodan B."/>
            <person name="Lindquist E."/>
            <person name="Peto M."/>
            <person name="Grant D."/>
            <person name="Shu S."/>
            <person name="Goodstein D."/>
            <person name="Barry K."/>
            <person name="Futrell-Griggs M."/>
            <person name="Abernathy B."/>
            <person name="Du J."/>
            <person name="Tian Z."/>
            <person name="Zhu L."/>
            <person name="Gill N."/>
            <person name="Joshi T."/>
            <person name="Libault M."/>
            <person name="Sethuraman A."/>
            <person name="Zhang X."/>
            <person name="Shinozaki K."/>
            <person name="Nguyen H."/>
            <person name="Wing R."/>
            <person name="Cregan P."/>
            <person name="Specht J."/>
            <person name="Grimwood J."/>
            <person name="Rokhsar D."/>
            <person name="Stacey G."/>
            <person name="Shoemaker R."/>
            <person name="Jackson S."/>
        </authorList>
    </citation>
    <scope>NUCLEOTIDE SEQUENCE</scope>
    <source>
        <tissue evidence="1">Callus</tissue>
    </source>
</reference>
<dbReference type="GO" id="GO:0006099">
    <property type="term" value="P:tricarboxylic acid cycle"/>
    <property type="evidence" value="ECO:0007669"/>
    <property type="project" value="InterPro"/>
</dbReference>
<dbReference type="STRING" id="3847.A0A0R0L6C3"/>
<reference evidence="2" key="2">
    <citation type="submission" date="2018-02" db="UniProtKB">
        <authorList>
            <consortium name="EnsemblPlants"/>
        </authorList>
    </citation>
    <scope>IDENTIFICATION</scope>
    <source>
        <strain evidence="2">Williams 82</strain>
    </source>
</reference>
<dbReference type="EnsemblPlants" id="KRH70911">
    <property type="protein sequence ID" value="KRH70911"/>
    <property type="gene ID" value="GLYMA_02G117500"/>
</dbReference>
<sequence length="358" mass="40712">MEDLAEMLEKQLASELSKMTLEEALPLARAFSHHLTLMGIAETHHRVRKGGNMRVRKGGNMEVEIVLTAHPTQINHRTLQYKHLKIAVGEKTSIWQTDELRRSKPTPVDEARAAVPHYLRRVSSALKKIFSAIYLSLQHTGKPLPLTCTPIKFGSWMGGDRDGNPNVTAKVTKDVSLLSRWMAIDLYIREVDGLRFELSMNQCSDKLSELAHEILKVDNPITSQLVAQRKLFAESQIGRTSFQRLLEPNSELSFSSTFLQQLCGSGVLADGRLADLIRRVATFGMVLMKLDLRQESSRHAETIDAITRYLDMGTYSEWDEEKKLDFLTRELKGKRPLVPPSIEVRLLYIAKLYKLYIQ</sequence>
<dbReference type="EMBL" id="CM000835">
    <property type="protein sequence ID" value="KRH70911.1"/>
    <property type="molecule type" value="Genomic_DNA"/>
</dbReference>
<dbReference type="Gramene" id="KRH70911">
    <property type="protein sequence ID" value="KRH70911"/>
    <property type="gene ID" value="GLYMA_02G117500"/>
</dbReference>
<dbReference type="GO" id="GO:0015977">
    <property type="term" value="P:carbon fixation"/>
    <property type="evidence" value="ECO:0007669"/>
    <property type="project" value="InterPro"/>
</dbReference>
<dbReference type="PaxDb" id="3847-GLYMA02G14660.1"/>
<proteinExistence type="predicted"/>
<gene>
    <name evidence="1" type="ORF">GLYMA_02G117500</name>
</gene>
<dbReference type="GO" id="GO:0008964">
    <property type="term" value="F:phosphoenolpyruvate carboxylase activity"/>
    <property type="evidence" value="ECO:0007669"/>
    <property type="project" value="InterPro"/>
</dbReference>
<dbReference type="InParanoid" id="A0A0R0L6C3"/>
<evidence type="ECO:0000313" key="1">
    <source>
        <dbReference type="EMBL" id="KRH70911.1"/>
    </source>
</evidence>
<dbReference type="OMA" id="THSEWDE"/>
<dbReference type="Pfam" id="PF00311">
    <property type="entry name" value="PEPcase"/>
    <property type="match status" value="2"/>
</dbReference>